<keyword evidence="3 8" id="KW-0500">Molybdenum</keyword>
<evidence type="ECO:0000313" key="12">
    <source>
        <dbReference type="Proteomes" id="UP000626370"/>
    </source>
</evidence>
<dbReference type="InterPro" id="IPR027417">
    <property type="entry name" value="P-loop_NTPase"/>
</dbReference>
<dbReference type="InterPro" id="IPR005116">
    <property type="entry name" value="Transp-assoc_OB_typ1"/>
</dbReference>
<dbReference type="SUPFAM" id="SSF50331">
    <property type="entry name" value="MOP-like"/>
    <property type="match status" value="1"/>
</dbReference>
<evidence type="ECO:0000256" key="6">
    <source>
        <dbReference type="ARBA" id="ARBA00022967"/>
    </source>
</evidence>
<dbReference type="PROSITE" id="PS51866">
    <property type="entry name" value="MOP"/>
    <property type="match status" value="1"/>
</dbReference>
<evidence type="ECO:0000256" key="7">
    <source>
        <dbReference type="ARBA" id="ARBA00023136"/>
    </source>
</evidence>
<dbReference type="Proteomes" id="UP000626370">
    <property type="component" value="Unassembled WGS sequence"/>
</dbReference>
<accession>A0ABQ3J1T4</accession>
<keyword evidence="12" id="KW-1185">Reference proteome</keyword>
<evidence type="ECO:0000256" key="5">
    <source>
        <dbReference type="ARBA" id="ARBA00022840"/>
    </source>
</evidence>
<dbReference type="RefSeq" id="WP_189379069.1">
    <property type="nucleotide sequence ID" value="NZ_BNAH01000013.1"/>
</dbReference>
<evidence type="ECO:0000256" key="4">
    <source>
        <dbReference type="ARBA" id="ARBA00022741"/>
    </source>
</evidence>
<dbReference type="PANTHER" id="PTHR43514">
    <property type="entry name" value="ABC TRANSPORTER I FAMILY MEMBER 10"/>
    <property type="match status" value="1"/>
</dbReference>
<dbReference type="InterPro" id="IPR003593">
    <property type="entry name" value="AAA+_ATPase"/>
</dbReference>
<keyword evidence="2" id="KW-1003">Cell membrane</keyword>
<dbReference type="InterPro" id="IPR004606">
    <property type="entry name" value="Mop_domain"/>
</dbReference>
<dbReference type="Gene3D" id="2.40.50.100">
    <property type="match status" value="1"/>
</dbReference>
<dbReference type="InterPro" id="IPR050334">
    <property type="entry name" value="Molybdenum_import_ModC"/>
</dbReference>
<keyword evidence="1" id="KW-0813">Transport</keyword>
<evidence type="ECO:0000313" key="11">
    <source>
        <dbReference type="EMBL" id="GHE98461.1"/>
    </source>
</evidence>
<dbReference type="PROSITE" id="PS50893">
    <property type="entry name" value="ABC_TRANSPORTER_2"/>
    <property type="match status" value="1"/>
</dbReference>
<dbReference type="Gene3D" id="3.40.50.300">
    <property type="entry name" value="P-loop containing nucleotide triphosphate hydrolases"/>
    <property type="match status" value="1"/>
</dbReference>
<keyword evidence="7" id="KW-0472">Membrane</keyword>
<evidence type="ECO:0000259" key="9">
    <source>
        <dbReference type="PROSITE" id="PS50893"/>
    </source>
</evidence>
<dbReference type="InterPro" id="IPR017871">
    <property type="entry name" value="ABC_transporter-like_CS"/>
</dbReference>
<evidence type="ECO:0000256" key="3">
    <source>
        <dbReference type="ARBA" id="ARBA00022505"/>
    </source>
</evidence>
<keyword evidence="6" id="KW-1278">Translocase</keyword>
<sequence length="362" mass="40098">MSLTIKLSHIIENKTQQGFMLDVEVSLPVNSHVVGVFGESGAGKSSLLKHIAGIGQAKQKKIHYNNDDITALLPENSPCCYQNQQGFLFPHLTVKENLLLILTHGNFSSAIPFSFDEVVNWCNLSTLLEQNVSTLSGGEIQRIAFARSLLSGKSLILLDEPFSALDWQAREKMLRMIPWLNSHYAIEFIIVSHSLRELSLVASYVVLLKQGKVLKQGLSNEIITRFSTEHGGENGQQAVTALRGKVVERLEKYQLLNVLLDGETEQTVTVHADKHMSEIAPSNSVLLSLNANKVSLSKTKPSMTSIVNLLEVKVAKIERFSSHALITLTLNEQLILAEISLMSLDKLTLAVDEQVYAQFKVL</sequence>
<dbReference type="SMART" id="SM00382">
    <property type="entry name" value="AAA"/>
    <property type="match status" value="1"/>
</dbReference>
<feature type="domain" description="Mop" evidence="10">
    <location>
        <begin position="303"/>
        <end position="362"/>
    </location>
</feature>
<evidence type="ECO:0000256" key="2">
    <source>
        <dbReference type="ARBA" id="ARBA00022475"/>
    </source>
</evidence>
<keyword evidence="5 11" id="KW-0067">ATP-binding</keyword>
<dbReference type="SUPFAM" id="SSF52540">
    <property type="entry name" value="P-loop containing nucleoside triphosphate hydrolases"/>
    <property type="match status" value="1"/>
</dbReference>
<dbReference type="PANTHER" id="PTHR43514:SF4">
    <property type="entry name" value="ABC TRANSPORTER I FAMILY MEMBER 10"/>
    <property type="match status" value="1"/>
</dbReference>
<dbReference type="EMBL" id="BNAH01000013">
    <property type="protein sequence ID" value="GHE98461.1"/>
    <property type="molecule type" value="Genomic_DNA"/>
</dbReference>
<protein>
    <submittedName>
        <fullName evidence="11">Molybdenum import ATP-binding protein ModC</fullName>
    </submittedName>
</protein>
<name>A0ABQ3J1T4_9GAMM</name>
<dbReference type="GO" id="GO:0005524">
    <property type="term" value="F:ATP binding"/>
    <property type="evidence" value="ECO:0007669"/>
    <property type="project" value="UniProtKB-KW"/>
</dbReference>
<dbReference type="Pfam" id="PF03459">
    <property type="entry name" value="TOBE"/>
    <property type="match status" value="1"/>
</dbReference>
<dbReference type="InterPro" id="IPR008995">
    <property type="entry name" value="Mo/tungstate-bd_C_term_dom"/>
</dbReference>
<evidence type="ECO:0000256" key="8">
    <source>
        <dbReference type="PROSITE-ProRule" id="PRU01213"/>
    </source>
</evidence>
<evidence type="ECO:0000256" key="1">
    <source>
        <dbReference type="ARBA" id="ARBA00022448"/>
    </source>
</evidence>
<evidence type="ECO:0000259" key="10">
    <source>
        <dbReference type="PROSITE" id="PS51866"/>
    </source>
</evidence>
<proteinExistence type="predicted"/>
<dbReference type="PROSITE" id="PS00211">
    <property type="entry name" value="ABC_TRANSPORTER_1"/>
    <property type="match status" value="1"/>
</dbReference>
<dbReference type="InterPro" id="IPR003439">
    <property type="entry name" value="ABC_transporter-like_ATP-bd"/>
</dbReference>
<gene>
    <name evidence="11" type="primary">modC</name>
    <name evidence="11" type="ORF">GCM10011501_30010</name>
</gene>
<dbReference type="Pfam" id="PF00005">
    <property type="entry name" value="ABC_tran"/>
    <property type="match status" value="1"/>
</dbReference>
<organism evidence="11 12">
    <name type="scientific">Thalassotalea profundi</name>
    <dbReference type="NCBI Taxonomy" id="2036687"/>
    <lineage>
        <taxon>Bacteria</taxon>
        <taxon>Pseudomonadati</taxon>
        <taxon>Pseudomonadota</taxon>
        <taxon>Gammaproteobacteria</taxon>
        <taxon>Alteromonadales</taxon>
        <taxon>Colwelliaceae</taxon>
        <taxon>Thalassotalea</taxon>
    </lineage>
</organism>
<keyword evidence="4" id="KW-0547">Nucleotide-binding</keyword>
<feature type="domain" description="ABC transporter" evidence="9">
    <location>
        <begin position="5"/>
        <end position="235"/>
    </location>
</feature>
<comment type="caution">
    <text evidence="11">The sequence shown here is derived from an EMBL/GenBank/DDBJ whole genome shotgun (WGS) entry which is preliminary data.</text>
</comment>
<reference evidence="12" key="1">
    <citation type="journal article" date="2019" name="Int. J. Syst. Evol. Microbiol.">
        <title>The Global Catalogue of Microorganisms (GCM) 10K type strain sequencing project: providing services to taxonomists for standard genome sequencing and annotation.</title>
        <authorList>
            <consortium name="The Broad Institute Genomics Platform"/>
            <consortium name="The Broad Institute Genome Sequencing Center for Infectious Disease"/>
            <person name="Wu L."/>
            <person name="Ma J."/>
        </authorList>
    </citation>
    <scope>NUCLEOTIDE SEQUENCE [LARGE SCALE GENOMIC DNA]</scope>
    <source>
        <strain evidence="12">CGMCC 1.15922</strain>
    </source>
</reference>